<evidence type="ECO:0000313" key="11">
    <source>
        <dbReference type="EMBL" id="ABX80279.1"/>
    </source>
</evidence>
<evidence type="ECO:0000256" key="9">
    <source>
        <dbReference type="SAM" id="MobiDB-lite"/>
    </source>
</evidence>
<sequence>MFTNVNDRYANYHHRSTQYGKWPSEDPKFYSRHRDKRDLPPRVIPINRYCGERRYDRYSDEASVVSSDSGSSSCTCVRRNSGNFRDYGEYSQPRPYNRNWQESYNGYVDRRPDVPNRLGRKVYVRDAACQTSDEYSGNCDDFGSTYGSNALVRTNNSSNLSEMLNDAFGRAHDRQESPYGVEWISRNDNDFDADENFRPNKNVRFPSIQNLDLHSNVAMDGGKGEPKLHEDNYKATEYRSRSRSTRKKFTKFDLKKCRYCMTAGLPSNHGLYNEEGEVICPLLSKYQCPFCSATGTKAHTLKYCPKNPILRGDINNIKRLPKGVAPEGHRIEAFRMKYPKTSCNFCAEKGFQNDHPFRDRDGGIACPVLFNQTCPLCGATGKLAHTYTYCPIYKESVKGTLLPQLKEIFKEKLEYVSSLHHSNSEEENSGQASEGKAEEKSEDSESNSEHSSDSGIVMHEKPLSDVELGSSDEAEENVEAVESEAANVPATEVLQTKTEVALEPEMVPTRASQGAVTEIFKEPLGEKTEPEIASDVALGESALTGSPGSALGATTKISEEPLLSLREES</sequence>
<protein>
    <submittedName>
        <fullName evidence="11">Nanos</fullName>
    </submittedName>
</protein>
<feature type="compositionally biased region" description="Low complexity" evidence="9">
    <location>
        <begin position="560"/>
        <end position="569"/>
    </location>
</feature>
<dbReference type="Gene3D" id="4.10.60.30">
    <property type="entry name" value="Nanos, RNA-binding domain"/>
    <property type="match status" value="2"/>
</dbReference>
<comment type="subcellular location">
    <subcellularLocation>
        <location evidence="1">Cytoplasm</location>
    </subcellularLocation>
</comment>
<feature type="region of interest" description="Disordered" evidence="9">
    <location>
        <begin position="541"/>
        <end position="569"/>
    </location>
</feature>
<evidence type="ECO:0000256" key="3">
    <source>
        <dbReference type="ARBA" id="ARBA00022723"/>
    </source>
</evidence>
<dbReference type="InterPro" id="IPR038129">
    <property type="entry name" value="Nanos_sf"/>
</dbReference>
<evidence type="ECO:0000256" key="4">
    <source>
        <dbReference type="ARBA" id="ARBA00022771"/>
    </source>
</evidence>
<dbReference type="GO" id="GO:0006417">
    <property type="term" value="P:regulation of translation"/>
    <property type="evidence" value="ECO:0007669"/>
    <property type="project" value="UniProtKB-UniRule"/>
</dbReference>
<dbReference type="GO" id="GO:0005737">
    <property type="term" value="C:cytoplasm"/>
    <property type="evidence" value="ECO:0007669"/>
    <property type="project" value="UniProtKB-SubCell"/>
</dbReference>
<feature type="compositionally biased region" description="Basic and acidic residues" evidence="9">
    <location>
        <begin position="447"/>
        <end position="464"/>
    </location>
</feature>
<dbReference type="AlphaFoldDB" id="B7SFX9"/>
<proteinExistence type="evidence at transcript level"/>
<dbReference type="InterPro" id="IPR024161">
    <property type="entry name" value="Znf_nanos-typ"/>
</dbReference>
<dbReference type="PANTHER" id="PTHR12887">
    <property type="entry name" value="NANOS PROTEIN"/>
    <property type="match status" value="1"/>
</dbReference>
<organism evidence="11">
    <name type="scientific">Parhyale hawaiensis</name>
    <dbReference type="NCBI Taxonomy" id="317513"/>
    <lineage>
        <taxon>Eukaryota</taxon>
        <taxon>Metazoa</taxon>
        <taxon>Ecdysozoa</taxon>
        <taxon>Arthropoda</taxon>
        <taxon>Crustacea</taxon>
        <taxon>Multicrustacea</taxon>
        <taxon>Malacostraca</taxon>
        <taxon>Eumalacostraca</taxon>
        <taxon>Peracarida</taxon>
        <taxon>Amphipoda</taxon>
        <taxon>Senticaudata</taxon>
        <taxon>Talitrida</taxon>
        <taxon>Hyaloidea</taxon>
        <taxon>Hyalidae</taxon>
        <taxon>Parhyale</taxon>
    </lineage>
</organism>
<dbReference type="GO" id="GO:0003723">
    <property type="term" value="F:RNA binding"/>
    <property type="evidence" value="ECO:0007669"/>
    <property type="project" value="UniProtKB-UniRule"/>
</dbReference>
<feature type="region of interest" description="Disordered" evidence="9">
    <location>
        <begin position="420"/>
        <end position="487"/>
    </location>
</feature>
<evidence type="ECO:0000256" key="5">
    <source>
        <dbReference type="ARBA" id="ARBA00022833"/>
    </source>
</evidence>
<name>B7SFX9_9CRUS</name>
<feature type="domain" description="Nanos-type" evidence="10">
    <location>
        <begin position="256"/>
        <end position="306"/>
    </location>
</feature>
<dbReference type="PROSITE" id="PS51522">
    <property type="entry name" value="ZF_NANOS"/>
    <property type="match status" value="2"/>
</dbReference>
<feature type="compositionally biased region" description="Acidic residues" evidence="9">
    <location>
        <begin position="470"/>
        <end position="482"/>
    </location>
</feature>
<dbReference type="EMBL" id="EU289288">
    <property type="protein sequence ID" value="ABX80279.1"/>
    <property type="molecule type" value="mRNA"/>
</dbReference>
<dbReference type="Pfam" id="PF05741">
    <property type="entry name" value="zf-nanos"/>
    <property type="match status" value="2"/>
</dbReference>
<dbReference type="GO" id="GO:0008270">
    <property type="term" value="F:zinc ion binding"/>
    <property type="evidence" value="ECO:0007669"/>
    <property type="project" value="UniProtKB-KW"/>
</dbReference>
<keyword evidence="4 8" id="KW-0863">Zinc-finger</keyword>
<keyword evidence="5" id="KW-0862">Zinc</keyword>
<evidence type="ECO:0000256" key="2">
    <source>
        <dbReference type="ARBA" id="ARBA00022490"/>
    </source>
</evidence>
<evidence type="ECO:0000256" key="6">
    <source>
        <dbReference type="ARBA" id="ARBA00022845"/>
    </source>
</evidence>
<feature type="domain" description="Nanos-type" evidence="10">
    <location>
        <begin position="342"/>
        <end position="392"/>
    </location>
</feature>
<reference evidence="11" key="1">
    <citation type="submission" date="2007-11" db="EMBL/GenBank/DDBJ databases">
        <title>vasa and nanos are necessary for germ cell proliferation and survival in the crustacean Parhyale hawaiensis.</title>
        <authorList>
            <person name="Ozhan Kizil G."/>
            <person name="Havemann J."/>
            <person name="Gerberding M."/>
        </authorList>
    </citation>
    <scope>NUCLEOTIDE SEQUENCE</scope>
</reference>
<evidence type="ECO:0000256" key="1">
    <source>
        <dbReference type="ARBA" id="ARBA00004496"/>
    </source>
</evidence>
<accession>B7SFX9</accession>
<keyword evidence="6 8" id="KW-0810">Translation regulation</keyword>
<dbReference type="InterPro" id="IPR008705">
    <property type="entry name" value="Nanos/Xcar2"/>
</dbReference>
<keyword evidence="7 8" id="KW-0694">RNA-binding</keyword>
<keyword evidence="3" id="KW-0479">Metal-binding</keyword>
<evidence type="ECO:0000256" key="8">
    <source>
        <dbReference type="PROSITE-ProRule" id="PRU00855"/>
    </source>
</evidence>
<evidence type="ECO:0000259" key="10">
    <source>
        <dbReference type="PROSITE" id="PS51522"/>
    </source>
</evidence>
<evidence type="ECO:0000256" key="7">
    <source>
        <dbReference type="ARBA" id="ARBA00022884"/>
    </source>
</evidence>
<comment type="similarity">
    <text evidence="8">Belongs to the nanos family.</text>
</comment>
<keyword evidence="2" id="KW-0963">Cytoplasm</keyword>